<dbReference type="InterPro" id="IPR055140">
    <property type="entry name" value="Thiolase_C_2"/>
</dbReference>
<keyword evidence="4" id="KW-1185">Reference proteome</keyword>
<reference evidence="4" key="1">
    <citation type="submission" date="2016-10" db="EMBL/GenBank/DDBJ databases">
        <authorList>
            <person name="Varghese N."/>
            <person name="Submissions S."/>
        </authorList>
    </citation>
    <scope>NUCLEOTIDE SEQUENCE [LARGE SCALE GENOMIC DNA]</scope>
    <source>
        <strain evidence="4">LMG 26383,CCUG 61248,R- 45681</strain>
    </source>
</reference>
<dbReference type="Pfam" id="PF22691">
    <property type="entry name" value="Thiolase_C_1"/>
    <property type="match status" value="1"/>
</dbReference>
<gene>
    <name evidence="3" type="ORF">SAMN04515666_10523</name>
</gene>
<protein>
    <submittedName>
        <fullName evidence="3">Acetyl-CoA C-acetyltransferase</fullName>
    </submittedName>
</protein>
<dbReference type="Gene3D" id="3.40.47.10">
    <property type="match status" value="1"/>
</dbReference>
<dbReference type="PANTHER" id="PTHR42870">
    <property type="entry name" value="ACETYL-COA C-ACETYLTRANSFERASE"/>
    <property type="match status" value="1"/>
</dbReference>
<evidence type="ECO:0000313" key="3">
    <source>
        <dbReference type="EMBL" id="SEL70850.1"/>
    </source>
</evidence>
<dbReference type="STRING" id="1036779.SAMN04515666_10523"/>
<dbReference type="PIRSF" id="PIRSF000429">
    <property type="entry name" value="Ac-CoA_Ac_transf"/>
    <property type="match status" value="1"/>
</dbReference>
<accession>A0A1H7SDZ4</accession>
<dbReference type="InterPro" id="IPR002155">
    <property type="entry name" value="Thiolase"/>
</dbReference>
<dbReference type="SUPFAM" id="SSF53901">
    <property type="entry name" value="Thiolase-like"/>
    <property type="match status" value="1"/>
</dbReference>
<evidence type="ECO:0000313" key="4">
    <source>
        <dbReference type="Proteomes" id="UP000199664"/>
    </source>
</evidence>
<dbReference type="CDD" id="cd00829">
    <property type="entry name" value="SCP-x_thiolase"/>
    <property type="match status" value="1"/>
</dbReference>
<dbReference type="GO" id="GO:0003988">
    <property type="term" value="F:acetyl-CoA C-acyltransferase activity"/>
    <property type="evidence" value="ECO:0007669"/>
    <property type="project" value="UniProtKB-ARBA"/>
</dbReference>
<dbReference type="EMBL" id="FOAN01000005">
    <property type="protein sequence ID" value="SEL70850.1"/>
    <property type="molecule type" value="Genomic_DNA"/>
</dbReference>
<dbReference type="InterPro" id="IPR020616">
    <property type="entry name" value="Thiolase_N"/>
</dbReference>
<dbReference type="Pfam" id="PF00108">
    <property type="entry name" value="Thiolase_N"/>
    <property type="match status" value="1"/>
</dbReference>
<dbReference type="PANTHER" id="PTHR42870:SF1">
    <property type="entry name" value="NON-SPECIFIC LIPID-TRANSFER PROTEIN-LIKE 2"/>
    <property type="match status" value="1"/>
</dbReference>
<dbReference type="Proteomes" id="UP000199664">
    <property type="component" value="Unassembled WGS sequence"/>
</dbReference>
<feature type="domain" description="Thiolase N-terminal" evidence="1">
    <location>
        <begin position="14"/>
        <end position="237"/>
    </location>
</feature>
<dbReference type="InterPro" id="IPR016039">
    <property type="entry name" value="Thiolase-like"/>
</dbReference>
<keyword evidence="3" id="KW-0808">Transferase</keyword>
<dbReference type="AlphaFoldDB" id="A0A1H7SDZ4"/>
<evidence type="ECO:0000259" key="2">
    <source>
        <dbReference type="Pfam" id="PF22691"/>
    </source>
</evidence>
<name>A0A1H7SDZ4_9HYPH</name>
<sequence>MYLHINQEMAMSAAIVGWAHTPFGKQDTETVESLIVRVATDALIDAGITADQVDEIVLGHFNAGFSAQDFTASLVLQADPALRFKPATRVENACATGSAAVHQGVRAIKAGAAKVVLVVGVEQMTTTPGPEIGKNLLKASYLAQESDVQGGFAGVFGKIASSYFQRHGDQSDALAMIAAKNHKNGVDNPYAQMRRDFGYAFCREESEKNPYVAGPLKRTDCSLVSDGAAALVLADEETAKSMRRAVGFRGMSHVQDFLPLSRRDILKFEGGARAWQQALAAAGVALDDLSFVETHDCFTIAELIEYEAMGLTKEGDGARAIKEGWTQKDGKLPVNVSGGLKAKGHPIGATGVSMHVLSAMQLVGEAPEGMQVKDARLGGIFNMGGAAVANYVSVLERVK</sequence>
<organism evidence="3 4">
    <name type="scientific">Bosea lupini</name>
    <dbReference type="NCBI Taxonomy" id="1036779"/>
    <lineage>
        <taxon>Bacteria</taxon>
        <taxon>Pseudomonadati</taxon>
        <taxon>Pseudomonadota</taxon>
        <taxon>Alphaproteobacteria</taxon>
        <taxon>Hyphomicrobiales</taxon>
        <taxon>Boseaceae</taxon>
        <taxon>Bosea</taxon>
    </lineage>
</organism>
<dbReference type="NCBIfam" id="NF005704">
    <property type="entry name" value="PRK07516.1"/>
    <property type="match status" value="1"/>
</dbReference>
<feature type="domain" description="Thiolase C-terminal" evidence="2">
    <location>
        <begin position="262"/>
        <end position="397"/>
    </location>
</feature>
<evidence type="ECO:0000259" key="1">
    <source>
        <dbReference type="Pfam" id="PF00108"/>
    </source>
</evidence>
<proteinExistence type="predicted"/>